<evidence type="ECO:0000256" key="1">
    <source>
        <dbReference type="SAM" id="MobiDB-lite"/>
    </source>
</evidence>
<name>A0A5A7T741_CUCMM</name>
<accession>A0A5A7T741</accession>
<evidence type="ECO:0000313" key="4">
    <source>
        <dbReference type="Proteomes" id="UP000321393"/>
    </source>
</evidence>
<dbReference type="Proteomes" id="UP000321947">
    <property type="component" value="Unassembled WGS sequence"/>
</dbReference>
<feature type="compositionally biased region" description="Polar residues" evidence="1">
    <location>
        <begin position="127"/>
        <end position="146"/>
    </location>
</feature>
<proteinExistence type="predicted"/>
<feature type="compositionally biased region" description="Polar residues" evidence="1">
    <location>
        <begin position="161"/>
        <end position="176"/>
    </location>
</feature>
<dbReference type="EMBL" id="SSTD01017590">
    <property type="protein sequence ID" value="TYJ99735.1"/>
    <property type="molecule type" value="Genomic_DNA"/>
</dbReference>
<sequence length="294" mass="32255">MVTTRFKSYQSSASTSTYYTSTTSVFNSMASSPPKAATTTKGKRYKGIPTRHPFKKIHRLVVATDVDQHSLYAGRFSNPMSPVTVKREVPSRVSVETVVLDSDSSDGTNNIILSKLFHRKTGHRTDPSSTPSHPTQVLHSPSQSASPPKDVSSRPMDHGKSSTASSFLAYPQTSLPTDDDGASDDTNEIMFLFAHYFVEYHLFQGSHIPDVAVEFDNAPGQIKSAAATHSTVGQSLVLFILLANLLLQALMVESRSLTRHISELFDRRTMLDAILCDLRRVAFGPSPSPSKHQD</sequence>
<gene>
    <name evidence="3" type="ORF">E5676_scaffold252G00110</name>
    <name evidence="2" type="ORF">E6C27_scaffold84G001660</name>
</gene>
<evidence type="ECO:0000313" key="2">
    <source>
        <dbReference type="EMBL" id="KAA0039070.1"/>
    </source>
</evidence>
<feature type="region of interest" description="Disordered" evidence="1">
    <location>
        <begin position="27"/>
        <end position="49"/>
    </location>
</feature>
<reference evidence="4 5" key="1">
    <citation type="submission" date="2019-08" db="EMBL/GenBank/DDBJ databases">
        <title>Draft genome sequences of two oriental melons (Cucumis melo L. var makuwa).</title>
        <authorList>
            <person name="Kwon S.-Y."/>
        </authorList>
    </citation>
    <scope>NUCLEOTIDE SEQUENCE [LARGE SCALE GENOMIC DNA]</scope>
    <source>
        <strain evidence="5">cv. Chang Bougi</strain>
        <strain evidence="4">cv. SW 3</strain>
        <tissue evidence="2">Leaf</tissue>
    </source>
</reference>
<feature type="compositionally biased region" description="Basic and acidic residues" evidence="1">
    <location>
        <begin position="151"/>
        <end position="160"/>
    </location>
</feature>
<feature type="region of interest" description="Disordered" evidence="1">
    <location>
        <begin position="118"/>
        <end position="181"/>
    </location>
</feature>
<dbReference type="AlphaFoldDB" id="A0A5A7T741"/>
<comment type="caution">
    <text evidence="2">The sequence shown here is derived from an EMBL/GenBank/DDBJ whole genome shotgun (WGS) entry which is preliminary data.</text>
</comment>
<protein>
    <submittedName>
        <fullName evidence="2">Flocculation protein FLO11-like</fullName>
    </submittedName>
</protein>
<dbReference type="EMBL" id="SSTE01018486">
    <property type="protein sequence ID" value="KAA0039070.1"/>
    <property type="molecule type" value="Genomic_DNA"/>
</dbReference>
<dbReference type="Proteomes" id="UP000321393">
    <property type="component" value="Unassembled WGS sequence"/>
</dbReference>
<evidence type="ECO:0000313" key="5">
    <source>
        <dbReference type="Proteomes" id="UP000321947"/>
    </source>
</evidence>
<evidence type="ECO:0000313" key="3">
    <source>
        <dbReference type="EMBL" id="TYJ99735.1"/>
    </source>
</evidence>
<organism evidence="2 4">
    <name type="scientific">Cucumis melo var. makuwa</name>
    <name type="common">Oriental melon</name>
    <dbReference type="NCBI Taxonomy" id="1194695"/>
    <lineage>
        <taxon>Eukaryota</taxon>
        <taxon>Viridiplantae</taxon>
        <taxon>Streptophyta</taxon>
        <taxon>Embryophyta</taxon>
        <taxon>Tracheophyta</taxon>
        <taxon>Spermatophyta</taxon>
        <taxon>Magnoliopsida</taxon>
        <taxon>eudicotyledons</taxon>
        <taxon>Gunneridae</taxon>
        <taxon>Pentapetalae</taxon>
        <taxon>rosids</taxon>
        <taxon>fabids</taxon>
        <taxon>Cucurbitales</taxon>
        <taxon>Cucurbitaceae</taxon>
        <taxon>Benincaseae</taxon>
        <taxon>Cucumis</taxon>
    </lineage>
</organism>